<evidence type="ECO:0000313" key="3">
    <source>
        <dbReference type="Proteomes" id="UP000467841"/>
    </source>
</evidence>
<gene>
    <name evidence="2" type="ORF">MERR_LOCUS16219</name>
</gene>
<dbReference type="PANTHER" id="PTHR33356">
    <property type="entry name" value="TIP41-LIKE PROTEIN"/>
    <property type="match status" value="1"/>
</dbReference>
<organism evidence="2 3">
    <name type="scientific">Microthlaspi erraticum</name>
    <dbReference type="NCBI Taxonomy" id="1685480"/>
    <lineage>
        <taxon>Eukaryota</taxon>
        <taxon>Viridiplantae</taxon>
        <taxon>Streptophyta</taxon>
        <taxon>Embryophyta</taxon>
        <taxon>Tracheophyta</taxon>
        <taxon>Spermatophyta</taxon>
        <taxon>Magnoliopsida</taxon>
        <taxon>eudicotyledons</taxon>
        <taxon>Gunneridae</taxon>
        <taxon>Pentapetalae</taxon>
        <taxon>rosids</taxon>
        <taxon>malvids</taxon>
        <taxon>Brassicales</taxon>
        <taxon>Brassicaceae</taxon>
        <taxon>Coluteocarpeae</taxon>
        <taxon>Microthlaspi</taxon>
    </lineage>
</organism>
<keyword evidence="3" id="KW-1185">Reference proteome</keyword>
<accession>A0A6D2IPG3</accession>
<sequence>MSRLPPPCLSVNLPIMEKHLSSELTPTRLGFPTEFPYEFDSPAFSPGFTSPGDSTETEDESSDDEEDFLASLTRRLAPSTQRLPPPSFNTKTEEKRQVAAATSPQSTLSGLGSFSNSGSRSPDFPPPQTHTTSFRKDNAWDVISAAAGEVARLKLGSYESHLPRHNANPSPILRRQNAAFQAEQHYLQQQRLLDQMWLCSQPRINSSENHVPKRVVNDEVTFENLRYMRHNALSNASWTPQHPVAPLKRPSAGTGVFLPRRYPATSSDSLRKPVTVNTTAMLQSKVNPPPNLNFDEFPNLGSRRTKLDYECMLARSSLLARHGNFRGVGGNGCLNQERRLPHDWMY</sequence>
<comment type="caution">
    <text evidence="2">The sequence shown here is derived from an EMBL/GenBank/DDBJ whole genome shotgun (WGS) entry which is preliminary data.</text>
</comment>
<dbReference type="EMBL" id="CACVBM020001074">
    <property type="protein sequence ID" value="CAA7028984.1"/>
    <property type="molecule type" value="Genomic_DNA"/>
</dbReference>
<evidence type="ECO:0000313" key="2">
    <source>
        <dbReference type="EMBL" id="CAA7028984.1"/>
    </source>
</evidence>
<evidence type="ECO:0000256" key="1">
    <source>
        <dbReference type="SAM" id="MobiDB-lite"/>
    </source>
</evidence>
<dbReference type="OrthoDB" id="1060058at2759"/>
<feature type="region of interest" description="Disordered" evidence="1">
    <location>
        <begin position="33"/>
        <end position="136"/>
    </location>
</feature>
<protein>
    <submittedName>
        <fullName evidence="2">Uncharacterized protein</fullName>
    </submittedName>
</protein>
<dbReference type="PANTHER" id="PTHR33356:SF15">
    <property type="entry name" value="DUF4005 DOMAIN-CONTAINING PROTEIN"/>
    <property type="match status" value="1"/>
</dbReference>
<dbReference type="AlphaFoldDB" id="A0A6D2IPG3"/>
<reference evidence="2" key="1">
    <citation type="submission" date="2020-01" db="EMBL/GenBank/DDBJ databases">
        <authorList>
            <person name="Mishra B."/>
        </authorList>
    </citation>
    <scope>NUCLEOTIDE SEQUENCE [LARGE SCALE GENOMIC DNA]</scope>
</reference>
<dbReference type="Proteomes" id="UP000467841">
    <property type="component" value="Unassembled WGS sequence"/>
</dbReference>
<feature type="compositionally biased region" description="Low complexity" evidence="1">
    <location>
        <begin position="106"/>
        <end position="121"/>
    </location>
</feature>
<feature type="compositionally biased region" description="Acidic residues" evidence="1">
    <location>
        <begin position="55"/>
        <end position="68"/>
    </location>
</feature>
<proteinExistence type="predicted"/>
<name>A0A6D2IPG3_9BRAS</name>